<proteinExistence type="predicted"/>
<sequence>MLRKIIFILLIGIATQFVFSSKGVSYGESLSSLEGRIKEVEAQNQELEIDIASFSSCHKISEKSLEAVYGLSMQSSNNFSVALKR</sequence>
<protein>
    <recommendedName>
        <fullName evidence="3">Cell division protein FtsL</fullName>
    </recommendedName>
</protein>
<reference evidence="2" key="1">
    <citation type="submission" date="2017-09" db="EMBL/GenBank/DDBJ databases">
        <title>Depth-based differentiation of microbial function through sediment-hosted aquifers and enrichment of novel symbionts in the deep terrestrial subsurface.</title>
        <authorList>
            <person name="Probst A.J."/>
            <person name="Ladd B."/>
            <person name="Jarett J.K."/>
            <person name="Geller-Mcgrath D.E."/>
            <person name="Sieber C.M.K."/>
            <person name="Emerson J.B."/>
            <person name="Anantharaman K."/>
            <person name="Thomas B.C."/>
            <person name="Malmstrom R."/>
            <person name="Stieglmeier M."/>
            <person name="Klingl A."/>
            <person name="Woyke T."/>
            <person name="Ryan C.M."/>
            <person name="Banfield J.F."/>
        </authorList>
    </citation>
    <scope>NUCLEOTIDE SEQUENCE [LARGE SCALE GENOMIC DNA]</scope>
</reference>
<evidence type="ECO:0000313" key="1">
    <source>
        <dbReference type="EMBL" id="PIS14539.1"/>
    </source>
</evidence>
<accession>A0A2H0WRK1</accession>
<name>A0A2H0WRK1_9BACT</name>
<evidence type="ECO:0000313" key="2">
    <source>
        <dbReference type="Proteomes" id="UP000230775"/>
    </source>
</evidence>
<dbReference type="EMBL" id="PEZI01000044">
    <property type="protein sequence ID" value="PIS14539.1"/>
    <property type="molecule type" value="Genomic_DNA"/>
</dbReference>
<evidence type="ECO:0008006" key="3">
    <source>
        <dbReference type="Google" id="ProtNLM"/>
    </source>
</evidence>
<organism evidence="1 2">
    <name type="scientific">Candidatus Shapirobacteria bacterium CG09_land_8_20_14_0_10_39_12</name>
    <dbReference type="NCBI Taxonomy" id="1974885"/>
    <lineage>
        <taxon>Bacteria</taxon>
        <taxon>Candidatus Shapironibacteriota</taxon>
    </lineage>
</organism>
<dbReference type="AlphaFoldDB" id="A0A2H0WRK1"/>
<dbReference type="Proteomes" id="UP000230775">
    <property type="component" value="Unassembled WGS sequence"/>
</dbReference>
<comment type="caution">
    <text evidence="1">The sequence shown here is derived from an EMBL/GenBank/DDBJ whole genome shotgun (WGS) entry which is preliminary data.</text>
</comment>
<gene>
    <name evidence="1" type="ORF">COT64_02175</name>
</gene>